<name>A0A5B8WAY8_9SPHI</name>
<protein>
    <submittedName>
        <fullName evidence="4">Response regulator</fullName>
    </submittedName>
</protein>
<evidence type="ECO:0000313" key="4">
    <source>
        <dbReference type="EMBL" id="QEC80579.1"/>
    </source>
</evidence>
<dbReference type="Pfam" id="PF00072">
    <property type="entry name" value="Response_reg"/>
    <property type="match status" value="1"/>
</dbReference>
<dbReference type="PROSITE" id="PS50110">
    <property type="entry name" value="RESPONSE_REGULATORY"/>
    <property type="match status" value="1"/>
</dbReference>
<evidence type="ECO:0000313" key="5">
    <source>
        <dbReference type="Proteomes" id="UP000321362"/>
    </source>
</evidence>
<gene>
    <name evidence="4" type="ORF">FSB76_22640</name>
</gene>
<organism evidence="4 5">
    <name type="scientific">Mucilaginibacter ginsenosidivorax</name>
    <dbReference type="NCBI Taxonomy" id="862126"/>
    <lineage>
        <taxon>Bacteria</taxon>
        <taxon>Pseudomonadati</taxon>
        <taxon>Bacteroidota</taxon>
        <taxon>Sphingobacteriia</taxon>
        <taxon>Sphingobacteriales</taxon>
        <taxon>Sphingobacteriaceae</taxon>
        <taxon>Mucilaginibacter</taxon>
    </lineage>
</organism>
<evidence type="ECO:0000256" key="1">
    <source>
        <dbReference type="ARBA" id="ARBA00022553"/>
    </source>
</evidence>
<dbReference type="GO" id="GO:0000160">
    <property type="term" value="P:phosphorelay signal transduction system"/>
    <property type="evidence" value="ECO:0007669"/>
    <property type="project" value="InterPro"/>
</dbReference>
<feature type="domain" description="Response regulatory" evidence="3">
    <location>
        <begin position="5"/>
        <end position="119"/>
    </location>
</feature>
<proteinExistence type="predicted"/>
<dbReference type="SMART" id="SM00448">
    <property type="entry name" value="REC"/>
    <property type="match status" value="1"/>
</dbReference>
<keyword evidence="5" id="KW-1185">Reference proteome</keyword>
<dbReference type="EMBL" id="CP042437">
    <property type="protein sequence ID" value="QEC80579.1"/>
    <property type="molecule type" value="Genomic_DNA"/>
</dbReference>
<evidence type="ECO:0000256" key="2">
    <source>
        <dbReference type="PROSITE-ProRule" id="PRU00169"/>
    </source>
</evidence>
<dbReference type="Proteomes" id="UP000321362">
    <property type="component" value="Chromosome"/>
</dbReference>
<dbReference type="PANTHER" id="PTHR44591">
    <property type="entry name" value="STRESS RESPONSE REGULATOR PROTEIN 1"/>
    <property type="match status" value="1"/>
</dbReference>
<dbReference type="PANTHER" id="PTHR44591:SF3">
    <property type="entry name" value="RESPONSE REGULATORY DOMAIN-CONTAINING PROTEIN"/>
    <property type="match status" value="1"/>
</dbReference>
<dbReference type="KEGG" id="mgk:FSB76_22640"/>
<reference evidence="4 5" key="1">
    <citation type="journal article" date="2013" name="J. Microbiol.">
        <title>Mucilaginibacter ginsenosidivorax sp. nov., with ginsenoside converting activity isolated from sediment.</title>
        <authorList>
            <person name="Kim J.K."/>
            <person name="Choi T.E."/>
            <person name="Liu Q.M."/>
            <person name="Park H.Y."/>
            <person name="Yi T.H."/>
            <person name="Yoon M.H."/>
            <person name="Kim S.C."/>
            <person name="Im W.T."/>
        </authorList>
    </citation>
    <scope>NUCLEOTIDE SEQUENCE [LARGE SCALE GENOMIC DNA]</scope>
    <source>
        <strain evidence="4 5">KHI28</strain>
    </source>
</reference>
<dbReference type="InterPro" id="IPR050595">
    <property type="entry name" value="Bact_response_regulator"/>
</dbReference>
<dbReference type="SUPFAM" id="SSF52172">
    <property type="entry name" value="CheY-like"/>
    <property type="match status" value="1"/>
</dbReference>
<dbReference type="InterPro" id="IPR001789">
    <property type="entry name" value="Sig_transdc_resp-reg_receiver"/>
</dbReference>
<keyword evidence="1 2" id="KW-0597">Phosphoprotein</keyword>
<sequence>MSNKTILICDDDEGILDMLELILEETGYRIIPVKNSLHIYEEIEKENPDLILLDLWMPVLSGDQVLRTLRKNPETKSLPVIVISASREGEKIANDAGADLFLAKPFDLDNLVTTVQEIIAA</sequence>
<accession>A0A5B8WAY8</accession>
<dbReference type="InterPro" id="IPR011006">
    <property type="entry name" value="CheY-like_superfamily"/>
</dbReference>
<dbReference type="OrthoDB" id="9789181at2"/>
<evidence type="ECO:0000259" key="3">
    <source>
        <dbReference type="PROSITE" id="PS50110"/>
    </source>
</evidence>
<dbReference type="Gene3D" id="3.40.50.2300">
    <property type="match status" value="1"/>
</dbReference>
<dbReference type="AlphaFoldDB" id="A0A5B8WAY8"/>
<feature type="modified residue" description="4-aspartylphosphate" evidence="2">
    <location>
        <position position="54"/>
    </location>
</feature>